<evidence type="ECO:0000256" key="1">
    <source>
        <dbReference type="ARBA" id="ARBA00001968"/>
    </source>
</evidence>
<dbReference type="RefSeq" id="XP_036371098.1">
    <property type="nucleotide sequence ID" value="XM_036515205.1"/>
</dbReference>
<comment type="caution">
    <text evidence="4">Lacks conserved residue(s) required for the propagation of feature annotation.</text>
</comment>
<dbReference type="KEGG" id="osn:115226730"/>
<evidence type="ECO:0000256" key="4">
    <source>
        <dbReference type="PROSITE-ProRule" id="PRU00679"/>
    </source>
</evidence>
<reference evidence="6" key="1">
    <citation type="submission" date="2025-08" db="UniProtKB">
        <authorList>
            <consortium name="RefSeq"/>
        </authorList>
    </citation>
    <scope>IDENTIFICATION</scope>
</reference>
<comment type="cofactor">
    <cofactor evidence="1">
        <name>a divalent metal cation</name>
        <dbReference type="ChEBI" id="CHEBI:60240"/>
    </cofactor>
</comment>
<proteinExistence type="inferred from homology"/>
<dbReference type="Pfam" id="PF02126">
    <property type="entry name" value="PTE"/>
    <property type="match status" value="1"/>
</dbReference>
<keyword evidence="3" id="KW-0378">Hydrolase</keyword>
<protein>
    <submittedName>
        <fullName evidence="6">Phosphotriesterase-related protein isoform X1</fullName>
    </submittedName>
</protein>
<dbReference type="PANTHER" id="PTHR10819:SF3">
    <property type="entry name" value="PHOSPHOTRIESTERASE-RELATED PROTEIN"/>
    <property type="match status" value="1"/>
</dbReference>
<keyword evidence="2" id="KW-0479">Metal-binding</keyword>
<sequence>MAEKGMIQTVLGHIKPEALGRTLCHEHLHIDSGSLGIETDPCSHHHSKINDPIVMKNLGWIRQYPYYHKENLSIVDESEAVVEEMKYYKANGGSSIVDNTVIGLNPNVEFLKKVSEQSGVNIIAGTGFYVDITHSDETRKTPAEKLASLMEHDIISGVGTSGIHCGVIGEIGCSWPLTDSERKVLRAAGMAQEHTGCPIIIHPGRNPKSPAEILRILMEAGAKADQIVISHLDSKYSFF</sequence>
<dbReference type="PROSITE" id="PS01322">
    <property type="entry name" value="PHOSPHOTRIESTERASE_1"/>
    <property type="match status" value="1"/>
</dbReference>
<evidence type="ECO:0000256" key="2">
    <source>
        <dbReference type="ARBA" id="ARBA00022723"/>
    </source>
</evidence>
<dbReference type="PROSITE" id="PS51347">
    <property type="entry name" value="PHOSPHOTRIESTERASE_2"/>
    <property type="match status" value="1"/>
</dbReference>
<dbReference type="AlphaFoldDB" id="A0A7E6FU68"/>
<dbReference type="SUPFAM" id="SSF51556">
    <property type="entry name" value="Metallo-dependent hydrolases"/>
    <property type="match status" value="1"/>
</dbReference>
<evidence type="ECO:0000313" key="6">
    <source>
        <dbReference type="RefSeq" id="XP_036371098.1"/>
    </source>
</evidence>
<comment type="similarity">
    <text evidence="4">Belongs to the metallo-dependent hydrolases superfamily. Phosphotriesterase family.</text>
</comment>
<gene>
    <name evidence="6" type="primary">LOC115226730</name>
</gene>
<name>A0A7E6FU68_9MOLL</name>
<evidence type="ECO:0000256" key="3">
    <source>
        <dbReference type="ARBA" id="ARBA00022801"/>
    </source>
</evidence>
<organism evidence="5 6">
    <name type="scientific">Octopus sinensis</name>
    <name type="common">East Asian common octopus</name>
    <dbReference type="NCBI Taxonomy" id="2607531"/>
    <lineage>
        <taxon>Eukaryota</taxon>
        <taxon>Metazoa</taxon>
        <taxon>Spiralia</taxon>
        <taxon>Lophotrochozoa</taxon>
        <taxon>Mollusca</taxon>
        <taxon>Cephalopoda</taxon>
        <taxon>Coleoidea</taxon>
        <taxon>Octopodiformes</taxon>
        <taxon>Octopoda</taxon>
        <taxon>Incirrata</taxon>
        <taxon>Octopodidae</taxon>
        <taxon>Octopus</taxon>
    </lineage>
</organism>
<keyword evidence="5" id="KW-1185">Reference proteome</keyword>
<dbReference type="GO" id="GO:0016788">
    <property type="term" value="F:hydrolase activity, acting on ester bonds"/>
    <property type="evidence" value="ECO:0007669"/>
    <property type="project" value="InterPro"/>
</dbReference>
<dbReference type="GO" id="GO:0008270">
    <property type="term" value="F:zinc ion binding"/>
    <property type="evidence" value="ECO:0007669"/>
    <property type="project" value="InterPro"/>
</dbReference>
<dbReference type="InterPro" id="IPR017947">
    <property type="entry name" value="AryldialkylPase_Zn-BS"/>
</dbReference>
<evidence type="ECO:0000313" key="5">
    <source>
        <dbReference type="Proteomes" id="UP000515154"/>
    </source>
</evidence>
<dbReference type="PANTHER" id="PTHR10819">
    <property type="entry name" value="PHOSPHOTRIESTERASE-RELATED"/>
    <property type="match status" value="1"/>
</dbReference>
<accession>A0A7E6FU68</accession>
<dbReference type="Proteomes" id="UP000515154">
    <property type="component" value="Linkage group LG30"/>
</dbReference>
<dbReference type="InterPro" id="IPR032466">
    <property type="entry name" value="Metal_Hydrolase"/>
</dbReference>
<dbReference type="InterPro" id="IPR001559">
    <property type="entry name" value="Phosphotriesterase"/>
</dbReference>
<dbReference type="Gene3D" id="3.20.20.140">
    <property type="entry name" value="Metal-dependent hydrolases"/>
    <property type="match status" value="1"/>
</dbReference>